<dbReference type="Proteomes" id="UP000510888">
    <property type="component" value="Plasmid PPGU16_p1"/>
</dbReference>
<gene>
    <name evidence="2" type="ORF">PPGU16_74400</name>
</gene>
<dbReference type="PANTHER" id="PTHR43792">
    <property type="entry name" value="GNAT FAMILY, PUTATIVE (AFU_ORTHOLOGUE AFUA_3G00765)-RELATED-RELATED"/>
    <property type="match status" value="1"/>
</dbReference>
<dbReference type="Pfam" id="PF13302">
    <property type="entry name" value="Acetyltransf_3"/>
    <property type="match status" value="1"/>
</dbReference>
<feature type="domain" description="N-acetyltransferase" evidence="1">
    <location>
        <begin position="15"/>
        <end position="180"/>
    </location>
</feature>
<name>A0A7I8C0M6_9BURK</name>
<dbReference type="GO" id="GO:0016747">
    <property type="term" value="F:acyltransferase activity, transferring groups other than amino-acyl groups"/>
    <property type="evidence" value="ECO:0007669"/>
    <property type="project" value="InterPro"/>
</dbReference>
<dbReference type="PROSITE" id="PS51186">
    <property type="entry name" value="GNAT"/>
    <property type="match status" value="1"/>
</dbReference>
<dbReference type="KEGG" id="plad:PPGU16_74400"/>
<accession>A0A7I8C0M6</accession>
<dbReference type="AlphaFoldDB" id="A0A7I8C0M6"/>
<geneLocation type="plasmid" evidence="2 3">
    <name>PPGU16_p1</name>
</geneLocation>
<dbReference type="InterPro" id="IPR016181">
    <property type="entry name" value="Acyl_CoA_acyltransferase"/>
</dbReference>
<evidence type="ECO:0000313" key="3">
    <source>
        <dbReference type="Proteomes" id="UP000510888"/>
    </source>
</evidence>
<reference evidence="2 3" key="1">
    <citation type="journal article" date="2020" name="Genes (Basel)">
        <title>Genomic Comparison of Insect Gut Symbionts from Divergent Burkholderia Subclades.</title>
        <authorList>
            <person name="Takeshita K."/>
            <person name="Kikuchi Y."/>
        </authorList>
    </citation>
    <scope>NUCLEOTIDE SEQUENCE [LARGE SCALE GENOMIC DNA]</scope>
    <source>
        <strain evidence="2 3">PGU16</strain>
        <plasmid evidence="2 3">PPGU16_p1</plasmid>
    </source>
</reference>
<dbReference type="InterPro" id="IPR051531">
    <property type="entry name" value="N-acetyltransferase"/>
</dbReference>
<evidence type="ECO:0000313" key="2">
    <source>
        <dbReference type="EMBL" id="BCF94373.1"/>
    </source>
</evidence>
<dbReference type="Gene3D" id="3.40.630.30">
    <property type="match status" value="1"/>
</dbReference>
<dbReference type="InterPro" id="IPR000182">
    <property type="entry name" value="GNAT_dom"/>
</dbReference>
<proteinExistence type="predicted"/>
<protein>
    <recommendedName>
        <fullName evidence="1">N-acetyltransferase domain-containing protein</fullName>
    </recommendedName>
</protein>
<keyword evidence="3" id="KW-1185">Reference proteome</keyword>
<dbReference type="SUPFAM" id="SSF55729">
    <property type="entry name" value="Acyl-CoA N-acyltransferases (Nat)"/>
    <property type="match status" value="1"/>
</dbReference>
<dbReference type="RefSeq" id="WP_180725875.1">
    <property type="nucleotide sequence ID" value="NZ_AP023176.1"/>
</dbReference>
<organism evidence="2 3">
    <name type="scientific">Paraburkholderia largidicola</name>
    <dbReference type="NCBI Taxonomy" id="3014751"/>
    <lineage>
        <taxon>Bacteria</taxon>
        <taxon>Pseudomonadati</taxon>
        <taxon>Pseudomonadota</taxon>
        <taxon>Betaproteobacteria</taxon>
        <taxon>Burkholderiales</taxon>
        <taxon>Burkholderiaceae</taxon>
        <taxon>Paraburkholderia</taxon>
    </lineage>
</organism>
<keyword evidence="2" id="KW-0614">Plasmid</keyword>
<evidence type="ECO:0000259" key="1">
    <source>
        <dbReference type="PROSITE" id="PS51186"/>
    </source>
</evidence>
<sequence length="185" mass="20767">MFDVLPDTIIHTDRVALRPIVRNDVSTLARLLFDPAVLVWMPALRMIVSIHDAEALFEAAISIAGPERFDFVASRRRDGVPIGEVTVPASGGELEFWLASEFWGRGYATEIVSCVLRLLYANEAIEPVFACVHRDNIGSQRVLQKAGMEVAEAYWHRFEDAENPVPLFTYRVDVMRHPRAALGCD</sequence>
<dbReference type="EMBL" id="AP023176">
    <property type="protein sequence ID" value="BCF94373.1"/>
    <property type="molecule type" value="Genomic_DNA"/>
</dbReference>